<dbReference type="PANTHER" id="PTHR32063">
    <property type="match status" value="1"/>
</dbReference>
<dbReference type="InterPro" id="IPR001036">
    <property type="entry name" value="Acrflvin-R"/>
</dbReference>
<comment type="subcellular location">
    <subcellularLocation>
        <location evidence="1">Cell inner membrane</location>
        <topology evidence="1">Multi-pass membrane protein</topology>
    </subcellularLocation>
</comment>
<gene>
    <name evidence="9" type="ORF">CWI75_06585</name>
</gene>
<dbReference type="Gene3D" id="3.30.70.1440">
    <property type="entry name" value="Multidrug efflux transporter AcrB pore domain"/>
    <property type="match status" value="1"/>
</dbReference>
<keyword evidence="7 8" id="KW-0472">Membrane</keyword>
<keyword evidence="4" id="KW-0997">Cell inner membrane</keyword>
<dbReference type="RefSeq" id="WP_101520685.1">
    <property type="nucleotide sequence ID" value="NZ_PKLZ01000003.1"/>
</dbReference>
<feature type="transmembrane region" description="Helical" evidence="8">
    <location>
        <begin position="973"/>
        <end position="997"/>
    </location>
</feature>
<protein>
    <submittedName>
        <fullName evidence="9">Multidrug efflux protein</fullName>
    </submittedName>
</protein>
<comment type="caution">
    <text evidence="9">The sequence shown here is derived from an EMBL/GenBank/DDBJ whole genome shotgun (WGS) entry which is preliminary data.</text>
</comment>
<dbReference type="FunFam" id="1.20.1640.10:FF:000001">
    <property type="entry name" value="Efflux pump membrane transporter"/>
    <property type="match status" value="1"/>
</dbReference>
<feature type="transmembrane region" description="Helical" evidence="8">
    <location>
        <begin position="942"/>
        <end position="961"/>
    </location>
</feature>
<dbReference type="SUPFAM" id="SSF82714">
    <property type="entry name" value="Multidrug efflux transporter AcrB TolC docking domain, DN and DC subdomains"/>
    <property type="match status" value="2"/>
</dbReference>
<keyword evidence="2" id="KW-0813">Transport</keyword>
<feature type="transmembrane region" description="Helical" evidence="8">
    <location>
        <begin position="844"/>
        <end position="863"/>
    </location>
</feature>
<proteinExistence type="predicted"/>
<dbReference type="Gene3D" id="3.30.70.1320">
    <property type="entry name" value="Multidrug efflux transporter AcrB pore domain like"/>
    <property type="match status" value="1"/>
</dbReference>
<dbReference type="SUPFAM" id="SSF82693">
    <property type="entry name" value="Multidrug efflux transporter AcrB pore domain, PN1, PN2, PC1 and PC2 subdomains"/>
    <property type="match status" value="3"/>
</dbReference>
<feature type="transmembrane region" description="Helical" evidence="8">
    <location>
        <begin position="461"/>
        <end position="479"/>
    </location>
</feature>
<dbReference type="InterPro" id="IPR027463">
    <property type="entry name" value="AcrB_DN_DC_subdom"/>
</dbReference>
<evidence type="ECO:0000256" key="5">
    <source>
        <dbReference type="ARBA" id="ARBA00022692"/>
    </source>
</evidence>
<keyword evidence="6 8" id="KW-1133">Transmembrane helix</keyword>
<dbReference type="OrthoDB" id="9757904at2"/>
<keyword evidence="3" id="KW-1003">Cell membrane</keyword>
<dbReference type="AlphaFoldDB" id="A0A2N5Y3V8"/>
<sequence>MRFTDIFIRRPVLALVVSALILLLGLAAANRTPVREFPELERSVITVATTYPGASARTVQGFVTTPLQISIAGARGIEYLSSNSNPGYSEISVHVRLGEDSSAVLSEVIAKVSETRSDLPRDINDPVVTTASGGDALIYLAFQSAQMSISEVSDYLARSVQPELATLEGVGKAEILGSKFPAMRIWLDPVRMAAHQVTASDIHAAISRDNYISAAGSTEGALVRATVDARTDMQTPEAFAALTVRQEVDNRVQLGDVAAIALSEENTQFKSFSSGQEATFISITAAPDANPLQVSQAVHKALPGIRADLPADLEMLLDWDGTVAIDAALGEVRSTLLEAGLIVILVIYLFLGSLRVVLIPLVAIPLSLIGVVFLIFSLGYSLNLLTLLAMVIAIGLVVDDAIVVVENVHRHIEHGATPTDAALQGAREVAWPVVAMTLTLAAVYAPIAFVGGLTGALFSEFALTLAGAVLVSGVVALTLSPMMCSRVLKDQQHQGRFANWLDHHFQRFIQGYQRLLAGCLDNRGAVIMFSMALIASLPILFSLARAELAPEEDVGMIYVVADTPQYANLEYINRFLDEIVEIWQEIPEVSHSWQVASTSFNFGGLTLQPWSERERTQQEVQAEFQQQLGSVSGVEAFSFGSPSLPGADAGLPVSFVVASTADYDEVYRVGEELLQAARESGLFIFVNQSLSLDRPEIAVNINRPLASRLGISMQDIGQTLSVMLGEAEINRFTMEGRSYKVIPQAAADFRLTREELGKYYLRSNSGKLVPMSAVITLESEVQPNELSQYQQLNSTTIQGMMLPPNALGDGLAMLRDTLQEIAPTGFRAGYTGTARRFIQETASFPLLFTLALILIFLVLSAQFNSFRDPLVVLVGVPLSIFGAVVPIALGFATLNIYTQIGLLTLIGLISKHGILIVEFANQLRRQGHNHRDAVLEAAALRLRPILMTTFATVLGVLPLVIATGAGANSRFSIGLMITAGMLVGTLFTLFVLPVYYLPWRRQPEPVAIAPG</sequence>
<dbReference type="PANTHER" id="PTHR32063:SF28">
    <property type="entry name" value="BLR2861 PROTEIN"/>
    <property type="match status" value="1"/>
</dbReference>
<evidence type="ECO:0000313" key="10">
    <source>
        <dbReference type="Proteomes" id="UP000234845"/>
    </source>
</evidence>
<dbReference type="Gene3D" id="3.30.2090.10">
    <property type="entry name" value="Multidrug efflux transporter AcrB TolC docking domain, DN and DC subdomains"/>
    <property type="match status" value="2"/>
</dbReference>
<feature type="transmembrane region" description="Helical" evidence="8">
    <location>
        <begin position="870"/>
        <end position="894"/>
    </location>
</feature>
<feature type="transmembrane region" description="Helical" evidence="8">
    <location>
        <begin position="524"/>
        <end position="544"/>
    </location>
</feature>
<feature type="transmembrane region" description="Helical" evidence="8">
    <location>
        <begin position="429"/>
        <end position="449"/>
    </location>
</feature>
<dbReference type="Gene3D" id="1.20.1640.10">
    <property type="entry name" value="Multidrug efflux transporter AcrB transmembrane domain"/>
    <property type="match status" value="2"/>
</dbReference>
<dbReference type="SUPFAM" id="SSF82866">
    <property type="entry name" value="Multidrug efflux transporter AcrB transmembrane domain"/>
    <property type="match status" value="2"/>
</dbReference>
<evidence type="ECO:0000256" key="1">
    <source>
        <dbReference type="ARBA" id="ARBA00004429"/>
    </source>
</evidence>
<evidence type="ECO:0000313" key="9">
    <source>
        <dbReference type="EMBL" id="PLW83084.1"/>
    </source>
</evidence>
<evidence type="ECO:0000256" key="6">
    <source>
        <dbReference type="ARBA" id="ARBA00022989"/>
    </source>
</evidence>
<dbReference type="Pfam" id="PF00873">
    <property type="entry name" value="ACR_tran"/>
    <property type="match status" value="1"/>
</dbReference>
<evidence type="ECO:0000256" key="7">
    <source>
        <dbReference type="ARBA" id="ARBA00023136"/>
    </source>
</evidence>
<keyword evidence="5 8" id="KW-0812">Transmembrane</keyword>
<evidence type="ECO:0000256" key="8">
    <source>
        <dbReference type="SAM" id="Phobius"/>
    </source>
</evidence>
<name>A0A2N5Y3V8_9GAMM</name>
<dbReference type="GO" id="GO:0042910">
    <property type="term" value="F:xenobiotic transmembrane transporter activity"/>
    <property type="evidence" value="ECO:0007669"/>
    <property type="project" value="TreeGrafter"/>
</dbReference>
<dbReference type="GO" id="GO:0005886">
    <property type="term" value="C:plasma membrane"/>
    <property type="evidence" value="ECO:0007669"/>
    <property type="project" value="UniProtKB-SubCell"/>
</dbReference>
<dbReference type="Proteomes" id="UP000234845">
    <property type="component" value="Unassembled WGS sequence"/>
</dbReference>
<accession>A0A2N5Y3V8</accession>
<feature type="transmembrane region" description="Helical" evidence="8">
    <location>
        <begin position="332"/>
        <end position="351"/>
    </location>
</feature>
<feature type="transmembrane region" description="Helical" evidence="8">
    <location>
        <begin position="384"/>
        <end position="408"/>
    </location>
</feature>
<keyword evidence="10" id="KW-1185">Reference proteome</keyword>
<reference evidence="10" key="1">
    <citation type="submission" date="2017-11" db="EMBL/GenBank/DDBJ databases">
        <title>The draft genome sequence of Chromatocurvus sp. F02.</title>
        <authorList>
            <person name="Du Z.-J."/>
            <person name="Chang Y.-Q."/>
        </authorList>
    </citation>
    <scope>NUCLEOTIDE SEQUENCE [LARGE SCALE GENOMIC DNA]</scope>
    <source>
        <strain evidence="10">F02</strain>
    </source>
</reference>
<evidence type="ECO:0000256" key="4">
    <source>
        <dbReference type="ARBA" id="ARBA00022519"/>
    </source>
</evidence>
<dbReference type="PRINTS" id="PR00702">
    <property type="entry name" value="ACRIFLAVINRP"/>
</dbReference>
<organism evidence="9 10">
    <name type="scientific">Kineobactrum sediminis</name>
    <dbReference type="NCBI Taxonomy" id="1905677"/>
    <lineage>
        <taxon>Bacteria</taxon>
        <taxon>Pseudomonadati</taxon>
        <taxon>Pseudomonadota</taxon>
        <taxon>Gammaproteobacteria</taxon>
        <taxon>Cellvibrionales</taxon>
        <taxon>Halieaceae</taxon>
        <taxon>Kineobactrum</taxon>
    </lineage>
</organism>
<dbReference type="Gene3D" id="3.30.70.1430">
    <property type="entry name" value="Multidrug efflux transporter AcrB pore domain"/>
    <property type="match status" value="2"/>
</dbReference>
<feature type="transmembrane region" description="Helical" evidence="8">
    <location>
        <begin position="900"/>
        <end position="921"/>
    </location>
</feature>
<evidence type="ECO:0000256" key="3">
    <source>
        <dbReference type="ARBA" id="ARBA00022475"/>
    </source>
</evidence>
<evidence type="ECO:0000256" key="2">
    <source>
        <dbReference type="ARBA" id="ARBA00022448"/>
    </source>
</evidence>
<feature type="transmembrane region" description="Helical" evidence="8">
    <location>
        <begin position="358"/>
        <end position="378"/>
    </location>
</feature>
<dbReference type="EMBL" id="PKLZ01000003">
    <property type="protein sequence ID" value="PLW83084.1"/>
    <property type="molecule type" value="Genomic_DNA"/>
</dbReference>